<evidence type="ECO:0000256" key="3">
    <source>
        <dbReference type="ARBA" id="ARBA00023163"/>
    </source>
</evidence>
<evidence type="ECO:0000256" key="1">
    <source>
        <dbReference type="ARBA" id="ARBA00004123"/>
    </source>
</evidence>
<dbReference type="KEGG" id="tad:TRIADDRAFT_22902"/>
<keyword evidence="7" id="KW-1185">Reference proteome</keyword>
<keyword evidence="2" id="KW-0805">Transcription regulation</keyword>
<keyword evidence="4" id="KW-0539">Nucleus</keyword>
<gene>
    <name evidence="6" type="ORF">TRIADDRAFT_22902</name>
</gene>
<dbReference type="PANTHER" id="PTHR31200:SF1">
    <property type="entry name" value="INO80 COMPLEX SUBUNIT C"/>
    <property type="match status" value="1"/>
</dbReference>
<dbReference type="AlphaFoldDB" id="B3RQX4"/>
<accession>B3RQX4</accession>
<feature type="domain" description="Vps72/YL1 C-terminal" evidence="5">
    <location>
        <begin position="42"/>
        <end position="71"/>
    </location>
</feature>
<dbReference type="GO" id="GO:0031011">
    <property type="term" value="C:Ino80 complex"/>
    <property type="evidence" value="ECO:0000318"/>
    <property type="project" value="GO_Central"/>
</dbReference>
<dbReference type="SMART" id="SM00993">
    <property type="entry name" value="YL1_C"/>
    <property type="match status" value="1"/>
</dbReference>
<dbReference type="RefSeq" id="XP_002110776.1">
    <property type="nucleotide sequence ID" value="XM_002110740.1"/>
</dbReference>
<dbReference type="HOGENOM" id="CLU_071116_4_0_1"/>
<dbReference type="eggNOG" id="KOG4137">
    <property type="taxonomic scope" value="Eukaryota"/>
</dbReference>
<name>B3RQX4_TRIAD</name>
<dbReference type="InterPro" id="IPR013272">
    <property type="entry name" value="Vps72/YL1_C"/>
</dbReference>
<dbReference type="PhylomeDB" id="B3RQX4"/>
<dbReference type="GeneID" id="6751989"/>
<reference evidence="6 7" key="1">
    <citation type="journal article" date="2008" name="Nature">
        <title>The Trichoplax genome and the nature of placozoans.</title>
        <authorList>
            <person name="Srivastava M."/>
            <person name="Begovic E."/>
            <person name="Chapman J."/>
            <person name="Putnam N.H."/>
            <person name="Hellsten U."/>
            <person name="Kawashima T."/>
            <person name="Kuo A."/>
            <person name="Mitros T."/>
            <person name="Salamov A."/>
            <person name="Carpenter M.L."/>
            <person name="Signorovitch A.Y."/>
            <person name="Moreno M.A."/>
            <person name="Kamm K."/>
            <person name="Grimwood J."/>
            <person name="Schmutz J."/>
            <person name="Shapiro H."/>
            <person name="Grigoriev I.V."/>
            <person name="Buss L.W."/>
            <person name="Schierwater B."/>
            <person name="Dellaporta S.L."/>
            <person name="Rokhsar D.S."/>
        </authorList>
    </citation>
    <scope>NUCLEOTIDE SEQUENCE [LARGE SCALE GENOMIC DNA]</scope>
    <source>
        <strain evidence="6 7">Grell-BS-1999</strain>
    </source>
</reference>
<sequence length="91" mass="10607">NRRRTWKNLKQIIAIERSLSWKPYDPTYNSIDAPGAFLPPKKYSDISGTIAKYTDPQTKIRYSTSDEFKTIRTLPWDIVQGYLRLRNAATV</sequence>
<keyword evidence="3" id="KW-0804">Transcription</keyword>
<dbReference type="Pfam" id="PF08265">
    <property type="entry name" value="YL1_C"/>
    <property type="match status" value="1"/>
</dbReference>
<dbReference type="Proteomes" id="UP000009022">
    <property type="component" value="Unassembled WGS sequence"/>
</dbReference>
<evidence type="ECO:0000313" key="6">
    <source>
        <dbReference type="EMBL" id="EDV26780.1"/>
    </source>
</evidence>
<dbReference type="OrthoDB" id="49520at2759"/>
<evidence type="ECO:0000259" key="5">
    <source>
        <dbReference type="SMART" id="SM00993"/>
    </source>
</evidence>
<comment type="subcellular location">
    <subcellularLocation>
        <location evidence="1">Nucleus</location>
    </subcellularLocation>
</comment>
<dbReference type="PANTHER" id="PTHR31200">
    <property type="entry name" value="INO80 COMPLEX SUBUNIT C"/>
    <property type="match status" value="1"/>
</dbReference>
<evidence type="ECO:0000256" key="2">
    <source>
        <dbReference type="ARBA" id="ARBA00023015"/>
    </source>
</evidence>
<dbReference type="CTD" id="6751989"/>
<dbReference type="OMA" id="KNCVYRP"/>
<feature type="non-terminal residue" evidence="6">
    <location>
        <position position="1"/>
    </location>
</feature>
<dbReference type="STRING" id="10228.B3RQX4"/>
<dbReference type="GO" id="GO:0006338">
    <property type="term" value="P:chromatin remodeling"/>
    <property type="evidence" value="ECO:0000318"/>
    <property type="project" value="GO_Central"/>
</dbReference>
<proteinExistence type="predicted"/>
<protein>
    <recommendedName>
        <fullName evidence="5">Vps72/YL1 C-terminal domain-containing protein</fullName>
    </recommendedName>
</protein>
<dbReference type="InParanoid" id="B3RQX4"/>
<evidence type="ECO:0000256" key="4">
    <source>
        <dbReference type="ARBA" id="ARBA00023242"/>
    </source>
</evidence>
<dbReference type="InterPro" id="IPR029525">
    <property type="entry name" value="INO80C/Ies6"/>
</dbReference>
<evidence type="ECO:0000313" key="7">
    <source>
        <dbReference type="Proteomes" id="UP000009022"/>
    </source>
</evidence>
<dbReference type="EMBL" id="DS985243">
    <property type="protein sequence ID" value="EDV26780.1"/>
    <property type="molecule type" value="Genomic_DNA"/>
</dbReference>
<organism evidence="6 7">
    <name type="scientific">Trichoplax adhaerens</name>
    <name type="common">Trichoplax reptans</name>
    <dbReference type="NCBI Taxonomy" id="10228"/>
    <lineage>
        <taxon>Eukaryota</taxon>
        <taxon>Metazoa</taxon>
        <taxon>Placozoa</taxon>
        <taxon>Uniplacotomia</taxon>
        <taxon>Trichoplacea</taxon>
        <taxon>Trichoplacidae</taxon>
        <taxon>Trichoplax</taxon>
    </lineage>
</organism>